<dbReference type="AlphaFoldDB" id="A0A7K1XU34"/>
<evidence type="ECO:0000313" key="6">
    <source>
        <dbReference type="Proteomes" id="UP000451233"/>
    </source>
</evidence>
<feature type="domain" description="Histidine kinase" evidence="4">
    <location>
        <begin position="499"/>
        <end position="597"/>
    </location>
</feature>
<reference evidence="5 6" key="1">
    <citation type="submission" date="2019-11" db="EMBL/GenBank/DDBJ databases">
        <title>Pedobacter sp. HMF7056 Genome sequencing and assembly.</title>
        <authorList>
            <person name="Kang H."/>
            <person name="Kim H."/>
            <person name="Joh K."/>
        </authorList>
    </citation>
    <scope>NUCLEOTIDE SEQUENCE [LARGE SCALE GENOMIC DNA]</scope>
    <source>
        <strain evidence="5 6">HMF7056</strain>
    </source>
</reference>
<dbReference type="Proteomes" id="UP000451233">
    <property type="component" value="Unassembled WGS sequence"/>
</dbReference>
<dbReference type="Pfam" id="PF02518">
    <property type="entry name" value="HATPase_c"/>
    <property type="match status" value="1"/>
</dbReference>
<dbReference type="InterPro" id="IPR010559">
    <property type="entry name" value="Sig_transdc_His_kin_internal"/>
</dbReference>
<keyword evidence="3" id="KW-0472">Membrane</keyword>
<dbReference type="SMART" id="SM00387">
    <property type="entry name" value="HATPase_c"/>
    <property type="match status" value="1"/>
</dbReference>
<evidence type="ECO:0000259" key="4">
    <source>
        <dbReference type="PROSITE" id="PS50109"/>
    </source>
</evidence>
<dbReference type="PRINTS" id="PR00344">
    <property type="entry name" value="BCTRLSENSOR"/>
</dbReference>
<accession>A0A7K1XU34</accession>
<dbReference type="SUPFAM" id="SSF55874">
    <property type="entry name" value="ATPase domain of HSP90 chaperone/DNA topoisomerase II/histidine kinase"/>
    <property type="match status" value="1"/>
</dbReference>
<dbReference type="PROSITE" id="PS50109">
    <property type="entry name" value="HIS_KIN"/>
    <property type="match status" value="1"/>
</dbReference>
<proteinExistence type="predicted"/>
<feature type="transmembrane region" description="Helical" evidence="3">
    <location>
        <begin position="24"/>
        <end position="42"/>
    </location>
</feature>
<dbReference type="EC" id="2.7.13.3" evidence="2"/>
<dbReference type="GO" id="GO:0016020">
    <property type="term" value="C:membrane"/>
    <property type="evidence" value="ECO:0007669"/>
    <property type="project" value="InterPro"/>
</dbReference>
<dbReference type="InterPro" id="IPR005467">
    <property type="entry name" value="His_kinase_dom"/>
</dbReference>
<name>A0A7K1XU34_9SPHI</name>
<keyword evidence="3" id="KW-0812">Transmembrane</keyword>
<organism evidence="5 6">
    <name type="scientific">Hufsiella ginkgonis</name>
    <dbReference type="NCBI Taxonomy" id="2695274"/>
    <lineage>
        <taxon>Bacteria</taxon>
        <taxon>Pseudomonadati</taxon>
        <taxon>Bacteroidota</taxon>
        <taxon>Sphingobacteriia</taxon>
        <taxon>Sphingobacteriales</taxon>
        <taxon>Sphingobacteriaceae</taxon>
        <taxon>Hufsiella</taxon>
    </lineage>
</organism>
<dbReference type="Pfam" id="PF06580">
    <property type="entry name" value="His_kinase"/>
    <property type="match status" value="1"/>
</dbReference>
<dbReference type="RefSeq" id="WP_160905465.1">
    <property type="nucleotide sequence ID" value="NZ_WVHS01000001.1"/>
</dbReference>
<comment type="caution">
    <text evidence="5">The sequence shown here is derived from an EMBL/GenBank/DDBJ whole genome shotgun (WGS) entry which is preliminary data.</text>
</comment>
<keyword evidence="3" id="KW-1133">Transmembrane helix</keyword>
<dbReference type="InterPro" id="IPR004358">
    <property type="entry name" value="Sig_transdc_His_kin-like_C"/>
</dbReference>
<dbReference type="InterPro" id="IPR036890">
    <property type="entry name" value="HATPase_C_sf"/>
</dbReference>
<dbReference type="PANTHER" id="PTHR34220:SF7">
    <property type="entry name" value="SENSOR HISTIDINE KINASE YPDA"/>
    <property type="match status" value="1"/>
</dbReference>
<dbReference type="InterPro" id="IPR003594">
    <property type="entry name" value="HATPase_dom"/>
</dbReference>
<comment type="catalytic activity">
    <reaction evidence="1">
        <text>ATP + protein L-histidine = ADP + protein N-phospho-L-histidine.</text>
        <dbReference type="EC" id="2.7.13.3"/>
    </reaction>
</comment>
<feature type="transmembrane region" description="Helical" evidence="3">
    <location>
        <begin position="362"/>
        <end position="384"/>
    </location>
</feature>
<evidence type="ECO:0000313" key="5">
    <source>
        <dbReference type="EMBL" id="MXV14494.1"/>
    </source>
</evidence>
<dbReference type="EMBL" id="WVHS01000001">
    <property type="protein sequence ID" value="MXV14494.1"/>
    <property type="molecule type" value="Genomic_DNA"/>
</dbReference>
<evidence type="ECO:0000256" key="3">
    <source>
        <dbReference type="SAM" id="Phobius"/>
    </source>
</evidence>
<evidence type="ECO:0000256" key="1">
    <source>
        <dbReference type="ARBA" id="ARBA00000085"/>
    </source>
</evidence>
<keyword evidence="6" id="KW-1185">Reference proteome</keyword>
<gene>
    <name evidence="5" type="ORF">GS398_04225</name>
</gene>
<dbReference type="InterPro" id="IPR050640">
    <property type="entry name" value="Bact_2-comp_sensor_kinase"/>
</dbReference>
<dbReference type="GO" id="GO:0000155">
    <property type="term" value="F:phosphorelay sensor kinase activity"/>
    <property type="evidence" value="ECO:0007669"/>
    <property type="project" value="InterPro"/>
</dbReference>
<dbReference type="Gene3D" id="3.30.565.10">
    <property type="entry name" value="Histidine kinase-like ATPase, C-terminal domain"/>
    <property type="match status" value="1"/>
</dbReference>
<evidence type="ECO:0000256" key="2">
    <source>
        <dbReference type="ARBA" id="ARBA00012438"/>
    </source>
</evidence>
<dbReference type="PANTHER" id="PTHR34220">
    <property type="entry name" value="SENSOR HISTIDINE KINASE YPDA"/>
    <property type="match status" value="1"/>
</dbReference>
<protein>
    <recommendedName>
        <fullName evidence="2">histidine kinase</fullName>
        <ecNumber evidence="2">2.7.13.3</ecNumber>
    </recommendedName>
</protein>
<sequence>MRVKLKSIQDLIVPPLRDRAGQPAAWWLMCIVFLAAVSPAWAQTGNGNKFGNSFFFDIVVTNKRTMVKEPVYLPVSDTAVYRVFDRFKSHGNDGFLHTEPKSPVLLGVKLNPSLVKYFSASVQSISKEYQVFVISDSSDAVLVALGINRENAGDFRYHVVENDSIERIRWSPIPRLEKNYGAKQPYGFLGKYNAPGKRLMVEVINTKNYGIREGVIFDWRINFKPIVNQLTLAVPGGYFNVAYRDLNHGYATRFDKATGLPANLAFPVDSVLNMTFQFKKQETLVHSVYLVKNIAGKKDTAWLDFVDHYGYFQVNKDRFSEAGHYELVIQRQEKFPEWDNAQLLRMPFDVLEPVTRLTWHELAPYAAALLIVLIAAIAISRLYAKRKIEHAEQERNTVQLKLRSIRSQLNPHFMFNALSSIQNLMNKNELLEANRYLSKFAALTRTVLNTSEQEMISLEDELRIANDYLQMEQLRFGFRYTVNAAADLDTANIDIPAMLLQPFIENAVKHGVATLKKSGLVQVNAAREGRTLVLTVTDNGAGLNPGHQEPSGTGFGLKLSEQRIRLLNQVHSHRPAELNIRSLPSGTRITITLTNWI</sequence>